<dbReference type="Proteomes" id="UP001181693">
    <property type="component" value="Unassembled WGS sequence"/>
</dbReference>
<evidence type="ECO:0000313" key="3">
    <source>
        <dbReference type="Proteomes" id="UP001181693"/>
    </source>
</evidence>
<sequence>MAQGGHNPVLSKLREQSAGLCSLAVAGTGDSTASSKVEVDVLLRLREQLKQQKSDLQNRISTGEISVDELSLEYITEETLNEA</sequence>
<keyword evidence="3" id="KW-1185">Reference proteome</keyword>
<feature type="coiled-coil region" evidence="1">
    <location>
        <begin position="39"/>
        <end position="66"/>
    </location>
</feature>
<accession>A0AAV3A9L7</accession>
<reference evidence="2" key="1">
    <citation type="thesis" date="2020" institute="ProQuest LLC" country="789 East Eisenhower Parkway, Ann Arbor, MI, USA">
        <title>Comparative Genomics and Chromosome Evolution.</title>
        <authorList>
            <person name="Mudd A.B."/>
        </authorList>
    </citation>
    <scope>NUCLEOTIDE SEQUENCE</scope>
    <source>
        <strain evidence="2">1538</strain>
        <tissue evidence="2">Blood</tissue>
    </source>
</reference>
<organism evidence="2 3">
    <name type="scientific">Pyxicephalus adspersus</name>
    <name type="common">African bullfrog</name>
    <dbReference type="NCBI Taxonomy" id="30357"/>
    <lineage>
        <taxon>Eukaryota</taxon>
        <taxon>Metazoa</taxon>
        <taxon>Chordata</taxon>
        <taxon>Craniata</taxon>
        <taxon>Vertebrata</taxon>
        <taxon>Euteleostomi</taxon>
        <taxon>Amphibia</taxon>
        <taxon>Batrachia</taxon>
        <taxon>Anura</taxon>
        <taxon>Neobatrachia</taxon>
        <taxon>Ranoidea</taxon>
        <taxon>Pyxicephalidae</taxon>
        <taxon>Pyxicephalinae</taxon>
        <taxon>Pyxicephalus</taxon>
    </lineage>
</organism>
<evidence type="ECO:0000256" key="1">
    <source>
        <dbReference type="SAM" id="Coils"/>
    </source>
</evidence>
<gene>
    <name evidence="2" type="ORF">GDO54_014427</name>
</gene>
<name>A0AAV3A9L7_PYXAD</name>
<keyword evidence="1" id="KW-0175">Coiled coil</keyword>
<dbReference type="AlphaFoldDB" id="A0AAV3A9L7"/>
<proteinExistence type="predicted"/>
<evidence type="ECO:0000313" key="2">
    <source>
        <dbReference type="EMBL" id="DBA23518.1"/>
    </source>
</evidence>
<comment type="caution">
    <text evidence="2">The sequence shown here is derived from an EMBL/GenBank/DDBJ whole genome shotgun (WGS) entry which is preliminary data.</text>
</comment>
<dbReference type="EMBL" id="DYDO01000006">
    <property type="protein sequence ID" value="DBA23518.1"/>
    <property type="molecule type" value="Genomic_DNA"/>
</dbReference>
<protein>
    <submittedName>
        <fullName evidence="2">Uncharacterized protein</fullName>
    </submittedName>
</protein>